<dbReference type="Proteomes" id="UP000050996">
    <property type="component" value="Unassembled WGS sequence"/>
</dbReference>
<evidence type="ECO:0000313" key="3">
    <source>
        <dbReference type="EMBL" id="KQL17974.1"/>
    </source>
</evidence>
<evidence type="ECO:0000313" key="4">
    <source>
        <dbReference type="Proteomes" id="UP000050996"/>
    </source>
</evidence>
<protein>
    <recommendedName>
        <fullName evidence="2">Glycosyltransferase 2-like domain-containing protein</fullName>
    </recommendedName>
</protein>
<proteinExistence type="inferred from homology"/>
<accession>A0A0Q3QK10</accession>
<dbReference type="Gene3D" id="3.90.550.10">
    <property type="entry name" value="Spore Coat Polysaccharide Biosynthesis Protein SpsA, Chain A"/>
    <property type="match status" value="1"/>
</dbReference>
<dbReference type="InterPro" id="IPR029044">
    <property type="entry name" value="Nucleotide-diphossugar_trans"/>
</dbReference>
<keyword evidence="4" id="KW-1185">Reference proteome</keyword>
<dbReference type="Pfam" id="PF00535">
    <property type="entry name" value="Glycos_transf_2"/>
    <property type="match status" value="1"/>
</dbReference>
<dbReference type="PANTHER" id="PTHR22916">
    <property type="entry name" value="GLYCOSYLTRANSFERASE"/>
    <property type="match status" value="1"/>
</dbReference>
<comment type="similarity">
    <text evidence="1">Belongs to the glycosyltransferase 2 family.</text>
</comment>
<dbReference type="RefSeq" id="WP_056682577.1">
    <property type="nucleotide sequence ID" value="NZ_CP041305.1"/>
</dbReference>
<reference evidence="3 4" key="1">
    <citation type="submission" date="2015-09" db="EMBL/GenBank/DDBJ databases">
        <title>Genome sequencing project for genomic taxonomy and phylogenomics of Bacillus-like bacteria.</title>
        <authorList>
            <person name="Liu B."/>
            <person name="Wang J."/>
            <person name="Zhu Y."/>
            <person name="Liu G."/>
            <person name="Chen Q."/>
            <person name="Chen Z."/>
            <person name="Lan J."/>
            <person name="Che J."/>
            <person name="Ge C."/>
            <person name="Shi H."/>
            <person name="Pan Z."/>
            <person name="Liu X."/>
        </authorList>
    </citation>
    <scope>NUCLEOTIDE SEQUENCE [LARGE SCALE GENOMIC DNA]</scope>
    <source>
        <strain evidence="3 4">FJAT-18043</strain>
    </source>
</reference>
<comment type="caution">
    <text evidence="3">The sequence shown here is derived from an EMBL/GenBank/DDBJ whole genome shotgun (WGS) entry which is preliminary data.</text>
</comment>
<evidence type="ECO:0000256" key="1">
    <source>
        <dbReference type="ARBA" id="ARBA00006739"/>
    </source>
</evidence>
<dbReference type="PANTHER" id="PTHR22916:SF3">
    <property type="entry name" value="UDP-GLCNAC:BETAGAL BETA-1,3-N-ACETYLGLUCOSAMINYLTRANSFERASE-LIKE PROTEIN 1"/>
    <property type="match status" value="1"/>
</dbReference>
<organism evidence="3 4">
    <name type="scientific">Cytobacillus solani</name>
    <dbReference type="NCBI Taxonomy" id="1637975"/>
    <lineage>
        <taxon>Bacteria</taxon>
        <taxon>Bacillati</taxon>
        <taxon>Bacillota</taxon>
        <taxon>Bacilli</taxon>
        <taxon>Bacillales</taxon>
        <taxon>Bacillaceae</taxon>
        <taxon>Cytobacillus</taxon>
    </lineage>
</organism>
<dbReference type="SUPFAM" id="SSF53448">
    <property type="entry name" value="Nucleotide-diphospho-sugar transferases"/>
    <property type="match status" value="1"/>
</dbReference>
<dbReference type="EMBL" id="LJIX01000006">
    <property type="protein sequence ID" value="KQL17974.1"/>
    <property type="molecule type" value="Genomic_DNA"/>
</dbReference>
<gene>
    <name evidence="3" type="ORF">AN957_04685</name>
</gene>
<evidence type="ECO:0000259" key="2">
    <source>
        <dbReference type="Pfam" id="PF00535"/>
    </source>
</evidence>
<dbReference type="STRING" id="1637975.AN957_04685"/>
<dbReference type="GO" id="GO:0016758">
    <property type="term" value="F:hexosyltransferase activity"/>
    <property type="evidence" value="ECO:0007669"/>
    <property type="project" value="UniProtKB-ARBA"/>
</dbReference>
<name>A0A0Q3QK10_9BACI</name>
<feature type="domain" description="Glycosyltransferase 2-like" evidence="2">
    <location>
        <begin position="9"/>
        <end position="170"/>
    </location>
</feature>
<dbReference type="PATRIC" id="fig|1637975.4.peg.624"/>
<dbReference type="AlphaFoldDB" id="A0A0Q3QK10"/>
<sequence length="323" mass="36919">MDILVSVNCITYNHERYIGAAIEGFLSQKTNFAFEILIGEDCSKDGTREIVESYMNKFPGKIRLITSSSNVGAKKNSERLVEASKGKYIALCEGDDLWINPHKLQKQIDYLENNPDCALCFHSAEIVNGIGDSLNQYIRPYKKTRNSPIRDMIAGGGGFCPTASLVIKREIIDPLPALLKEAHVGDYALQMWAASQGSIHYIDEMMSAYRVGITDSWSTKLNSGSNMIEKNIEVKKSDIQLLNHFNQETNFRYSDEIEREVLKKEFEILLLQKNFKVMRTNKYKKVIKELSKIDKTKLYSRMYFPGIYQKVVQMKHSLNTGRK</sequence>
<dbReference type="InterPro" id="IPR001173">
    <property type="entry name" value="Glyco_trans_2-like"/>
</dbReference>